<dbReference type="EMBL" id="CAFBOZ010000005">
    <property type="protein sequence ID" value="CAB4991474.1"/>
    <property type="molecule type" value="Genomic_DNA"/>
</dbReference>
<gene>
    <name evidence="2" type="ORF">UFOPK3773_02287</name>
    <name evidence="3" type="ORF">UFOPK3992_00069</name>
</gene>
<dbReference type="SUPFAM" id="SSF50331">
    <property type="entry name" value="MOP-like"/>
    <property type="match status" value="1"/>
</dbReference>
<accession>A0A6J7NNC4</accession>
<evidence type="ECO:0000259" key="1">
    <source>
        <dbReference type="Pfam" id="PF08402"/>
    </source>
</evidence>
<dbReference type="GO" id="GO:0022857">
    <property type="term" value="F:transmembrane transporter activity"/>
    <property type="evidence" value="ECO:0007669"/>
    <property type="project" value="InterPro"/>
</dbReference>
<dbReference type="EMBL" id="CAFBNF010000378">
    <property type="protein sequence ID" value="CAB4964697.1"/>
    <property type="molecule type" value="Genomic_DNA"/>
</dbReference>
<proteinExistence type="predicted"/>
<dbReference type="Gene3D" id="2.40.50.140">
    <property type="entry name" value="Nucleic acid-binding proteins"/>
    <property type="match status" value="1"/>
</dbReference>
<sequence>MEVDLVEVLGADAYVYGGMSRDDGTRAEVTVRTDGRTPPRRGETVFVSIDATQTHAFDAGTGVRLGD</sequence>
<protein>
    <submittedName>
        <fullName evidence="3">Unannotated protein</fullName>
    </submittedName>
</protein>
<dbReference type="InterPro" id="IPR008995">
    <property type="entry name" value="Mo/tungstate-bd_C_term_dom"/>
</dbReference>
<dbReference type="GO" id="GO:0043190">
    <property type="term" value="C:ATP-binding cassette (ABC) transporter complex"/>
    <property type="evidence" value="ECO:0007669"/>
    <property type="project" value="InterPro"/>
</dbReference>
<name>A0A6J7NNC4_9ZZZZ</name>
<dbReference type="InterPro" id="IPR012340">
    <property type="entry name" value="NA-bd_OB-fold"/>
</dbReference>
<organism evidence="3">
    <name type="scientific">freshwater metagenome</name>
    <dbReference type="NCBI Taxonomy" id="449393"/>
    <lineage>
        <taxon>unclassified sequences</taxon>
        <taxon>metagenomes</taxon>
        <taxon>ecological metagenomes</taxon>
    </lineage>
</organism>
<dbReference type="GO" id="GO:0005524">
    <property type="term" value="F:ATP binding"/>
    <property type="evidence" value="ECO:0007669"/>
    <property type="project" value="InterPro"/>
</dbReference>
<evidence type="ECO:0000313" key="3">
    <source>
        <dbReference type="EMBL" id="CAB4991474.1"/>
    </source>
</evidence>
<dbReference type="Gene3D" id="2.40.50.100">
    <property type="match status" value="1"/>
</dbReference>
<dbReference type="AlphaFoldDB" id="A0A6J7NNC4"/>
<reference evidence="3" key="1">
    <citation type="submission" date="2020-05" db="EMBL/GenBank/DDBJ databases">
        <authorList>
            <person name="Chiriac C."/>
            <person name="Salcher M."/>
            <person name="Ghai R."/>
            <person name="Kavagutti S V."/>
        </authorList>
    </citation>
    <scope>NUCLEOTIDE SEQUENCE</scope>
</reference>
<dbReference type="Pfam" id="PF08402">
    <property type="entry name" value="TOBE_2"/>
    <property type="match status" value="1"/>
</dbReference>
<feature type="domain" description="Transport-associated OB type 2" evidence="1">
    <location>
        <begin position="2"/>
        <end position="57"/>
    </location>
</feature>
<evidence type="ECO:0000313" key="2">
    <source>
        <dbReference type="EMBL" id="CAB4964697.1"/>
    </source>
</evidence>
<dbReference type="InterPro" id="IPR013611">
    <property type="entry name" value="Transp-assoc_OB_typ2"/>
</dbReference>